<reference evidence="2" key="1">
    <citation type="journal article" date="2019" name="Int. J. Syst. Evol. Microbiol.">
        <title>The Global Catalogue of Microorganisms (GCM) 10K type strain sequencing project: providing services to taxonomists for standard genome sequencing and annotation.</title>
        <authorList>
            <consortium name="The Broad Institute Genomics Platform"/>
            <consortium name="The Broad Institute Genome Sequencing Center for Infectious Disease"/>
            <person name="Wu L."/>
            <person name="Ma J."/>
        </authorList>
    </citation>
    <scope>NUCLEOTIDE SEQUENCE [LARGE SCALE GENOMIC DNA]</scope>
    <source>
        <strain evidence="2">CCUG 55854</strain>
    </source>
</reference>
<sequence length="116" mass="13024">MQTVIERVIQKVASFQSLDEGEEVMWHAAQAAYRRTRIKKRALQALSSGNDGGWSNSWGVGDVLAVALILNRQDVLSRHGYTILQAMERINPFWIESLARIEAELKAEGHLPGRLP</sequence>
<gene>
    <name evidence="1" type="ORF">ACFQ2N_00505</name>
</gene>
<evidence type="ECO:0000313" key="1">
    <source>
        <dbReference type="EMBL" id="MFD1040828.1"/>
    </source>
</evidence>
<evidence type="ECO:0000313" key="2">
    <source>
        <dbReference type="Proteomes" id="UP001597033"/>
    </source>
</evidence>
<accession>A0ABW3LSP5</accession>
<comment type="caution">
    <text evidence="1">The sequence shown here is derived from an EMBL/GenBank/DDBJ whole genome shotgun (WGS) entry which is preliminary data.</text>
</comment>
<dbReference type="RefSeq" id="WP_162376318.1">
    <property type="nucleotide sequence ID" value="NZ_JBHTKN010000001.1"/>
</dbReference>
<organism evidence="1 2">
    <name type="scientific">Pseudoxanthomonas kaohsiungensis</name>
    <dbReference type="NCBI Taxonomy" id="283923"/>
    <lineage>
        <taxon>Bacteria</taxon>
        <taxon>Pseudomonadati</taxon>
        <taxon>Pseudomonadota</taxon>
        <taxon>Gammaproteobacteria</taxon>
        <taxon>Lysobacterales</taxon>
        <taxon>Lysobacteraceae</taxon>
        <taxon>Pseudoxanthomonas</taxon>
    </lineage>
</organism>
<dbReference type="EMBL" id="JBHTKN010000001">
    <property type="protein sequence ID" value="MFD1040828.1"/>
    <property type="molecule type" value="Genomic_DNA"/>
</dbReference>
<protein>
    <submittedName>
        <fullName evidence="1">Uncharacterized protein</fullName>
    </submittedName>
</protein>
<proteinExistence type="predicted"/>
<dbReference type="Proteomes" id="UP001597033">
    <property type="component" value="Unassembled WGS sequence"/>
</dbReference>
<keyword evidence="2" id="KW-1185">Reference proteome</keyword>
<name>A0ABW3LSP5_9GAMM</name>